<accession>A0A5D2CES3</accession>
<evidence type="ECO:0000256" key="2">
    <source>
        <dbReference type="SAM" id="SignalP"/>
    </source>
</evidence>
<sequence>MKGHNGFIIYALANLVLIGQFAELPDTQLRWLDHVASPELGIWSCTRQHDLWSLVHTLRVLALRHKEVIHHLYQDHHLYKHFWNPFKPNTIPFLNPLLSPFLLRNGSSTKKMSPFSKVVASSCKKHVDGDYDDNDGFDYAPIACMEGNGDDDDDDDYDYAPAASLDGDDDDDSYDYAPAA</sequence>
<protein>
    <submittedName>
        <fullName evidence="3">Uncharacterized protein</fullName>
    </submittedName>
</protein>
<feature type="chain" id="PRO_5023017565" evidence="2">
    <location>
        <begin position="23"/>
        <end position="180"/>
    </location>
</feature>
<evidence type="ECO:0000313" key="4">
    <source>
        <dbReference type="Proteomes" id="UP000323506"/>
    </source>
</evidence>
<dbReference type="EMBL" id="CM017705">
    <property type="protein sequence ID" value="TYG66713.1"/>
    <property type="molecule type" value="Genomic_DNA"/>
</dbReference>
<dbReference type="PANTHER" id="PTHR37077">
    <property type="match status" value="1"/>
</dbReference>
<reference evidence="3 4" key="1">
    <citation type="submission" date="2019-06" db="EMBL/GenBank/DDBJ databases">
        <title>WGS assembly of Gossypium darwinii.</title>
        <authorList>
            <person name="Chen Z.J."/>
            <person name="Sreedasyam A."/>
            <person name="Ando A."/>
            <person name="Song Q."/>
            <person name="De L."/>
            <person name="Hulse-Kemp A."/>
            <person name="Ding M."/>
            <person name="Ye W."/>
            <person name="Kirkbride R."/>
            <person name="Jenkins J."/>
            <person name="Plott C."/>
            <person name="Lovell J."/>
            <person name="Lin Y.-M."/>
            <person name="Vaughn R."/>
            <person name="Liu B."/>
            <person name="Li W."/>
            <person name="Simpson S."/>
            <person name="Scheffler B."/>
            <person name="Saski C."/>
            <person name="Grover C."/>
            <person name="Hu G."/>
            <person name="Conover J."/>
            <person name="Carlson J."/>
            <person name="Shu S."/>
            <person name="Boston L."/>
            <person name="Williams M."/>
            <person name="Peterson D."/>
            <person name="Mcgee K."/>
            <person name="Jones D."/>
            <person name="Wendel J."/>
            <person name="Stelly D."/>
            <person name="Grimwood J."/>
            <person name="Schmutz J."/>
        </authorList>
    </citation>
    <scope>NUCLEOTIDE SEQUENCE [LARGE SCALE GENOMIC DNA]</scope>
    <source>
        <strain evidence="3">1808015.09</strain>
    </source>
</reference>
<evidence type="ECO:0000256" key="1">
    <source>
        <dbReference type="SAM" id="MobiDB-lite"/>
    </source>
</evidence>
<keyword evidence="2" id="KW-0732">Signal</keyword>
<proteinExistence type="predicted"/>
<name>A0A5D2CES3_GOSDA</name>
<feature type="region of interest" description="Disordered" evidence="1">
    <location>
        <begin position="144"/>
        <end position="180"/>
    </location>
</feature>
<gene>
    <name evidence="3" type="ORF">ES288_D05G022600v1</name>
</gene>
<organism evidence="3 4">
    <name type="scientific">Gossypium darwinii</name>
    <name type="common">Darwin's cotton</name>
    <name type="synonym">Gossypium barbadense var. darwinii</name>
    <dbReference type="NCBI Taxonomy" id="34276"/>
    <lineage>
        <taxon>Eukaryota</taxon>
        <taxon>Viridiplantae</taxon>
        <taxon>Streptophyta</taxon>
        <taxon>Embryophyta</taxon>
        <taxon>Tracheophyta</taxon>
        <taxon>Spermatophyta</taxon>
        <taxon>Magnoliopsida</taxon>
        <taxon>eudicotyledons</taxon>
        <taxon>Gunneridae</taxon>
        <taxon>Pentapetalae</taxon>
        <taxon>rosids</taxon>
        <taxon>malvids</taxon>
        <taxon>Malvales</taxon>
        <taxon>Malvaceae</taxon>
        <taxon>Malvoideae</taxon>
        <taxon>Gossypium</taxon>
    </lineage>
</organism>
<dbReference type="Proteomes" id="UP000323506">
    <property type="component" value="Chromosome D05"/>
</dbReference>
<keyword evidence="4" id="KW-1185">Reference proteome</keyword>
<evidence type="ECO:0000313" key="3">
    <source>
        <dbReference type="EMBL" id="TYG66713.1"/>
    </source>
</evidence>
<feature type="signal peptide" evidence="2">
    <location>
        <begin position="1"/>
        <end position="22"/>
    </location>
</feature>
<dbReference type="AlphaFoldDB" id="A0A5D2CES3"/>
<dbReference type="PANTHER" id="PTHR37077:SF1">
    <property type="match status" value="1"/>
</dbReference>
<feature type="compositionally biased region" description="Acidic residues" evidence="1">
    <location>
        <begin position="148"/>
        <end position="158"/>
    </location>
</feature>